<feature type="chain" id="PRO_5044572111" evidence="6">
    <location>
        <begin position="27"/>
        <end position="597"/>
    </location>
</feature>
<sequence>MAVTYLGAGRLVSALALMLIGSAAVAEQSVNDEQPLRVEQLQRCGNLLQLDRQAFCLRVSGLENGDFQLKLNGTALRPDNITHDNDRVRVSISSADAQSGPLWFEQREQSSNPVWLSLNGSHVVAATDQEVAKNMDGITTYVDLVSLIIEESHDGAEEAQRLAEKYDAEVVGMIPPLNTYQLRLPANNLEQRDALVLRLGSEVSVDAVVVEESGAEESIESEIEKPPAADNKEWASNRFLDAVNYYQRRLSRQGHGGGIETQPIRIGVIEREVDFDAPDFADYLGDCRTDSTRTCVYARDAAKPDGHGTTVAGVFAAAWNEGGNSGFLRGLDDVGPGFDVIVDRNSDAGITANVAASVNLVEDGVRVLNWSWGIHRVGAIDINGKEIDSLVRSGIAMSGYEELLEEFFLWLRREHPDVVVVNSAGNASSFSGSDDYRLPSSFITDQLFVVGGHQRSDEDVQIDDPRYVVKRNASNIDMRVDITAAACVRGSSLVEGEQGEVHCGTSYATPLVAGLLAAMMSIDPELTPAQLRMLLRRSAMTIGEEFDFEPTDADDLTAPILPSERANELNHPDIGLSARLDMYKALDLTVQSLDRDR</sequence>
<dbReference type="EMBL" id="JH393257">
    <property type="protein sequence ID" value="EHJ93489.1"/>
    <property type="molecule type" value="Genomic_DNA"/>
</dbReference>
<dbReference type="Proteomes" id="UP000005756">
    <property type="component" value="Unassembled WGS sequence"/>
</dbReference>
<dbReference type="Pfam" id="PF00082">
    <property type="entry name" value="Peptidase_S8"/>
    <property type="match status" value="1"/>
</dbReference>
<dbReference type="PROSITE" id="PS00138">
    <property type="entry name" value="SUBTILASE_SER"/>
    <property type="match status" value="1"/>
</dbReference>
<reference evidence="8 10" key="1">
    <citation type="submission" date="2011-10" db="EMBL/GenBank/DDBJ databases">
        <authorList>
            <person name="Quillaguamn J."/>
            <person name="Guzmn D."/>
            <person name="Balderrama-Subieta A."/>
            <person name="Cardona-Ortuo C."/>
            <person name="Guevara-Martnez M."/>
            <person name="Callisaya-Quispe N."/>
        </authorList>
    </citation>
    <scope>NUCLEOTIDE SEQUENCE [LARGE SCALE GENOMIC DNA]</scope>
    <source>
        <strain evidence="8 10">LC1</strain>
    </source>
</reference>
<dbReference type="InterPro" id="IPR023828">
    <property type="entry name" value="Peptidase_S8_Ser-AS"/>
</dbReference>
<dbReference type="InterPro" id="IPR015500">
    <property type="entry name" value="Peptidase_S8_subtilisin-rel"/>
</dbReference>
<keyword evidence="3" id="KW-0378">Hydrolase</keyword>
<dbReference type="RefSeq" id="WP_007111425.1">
    <property type="nucleotide sequence ID" value="NZ_JH393257.1"/>
</dbReference>
<dbReference type="InterPro" id="IPR050131">
    <property type="entry name" value="Peptidase_S8_subtilisin-like"/>
</dbReference>
<proteinExistence type="inferred from homology"/>
<dbReference type="InterPro" id="IPR000209">
    <property type="entry name" value="Peptidase_S8/S53_dom"/>
</dbReference>
<keyword evidence="6" id="KW-0732">Signal</keyword>
<accession>A0A265E385</accession>
<organism evidence="8 10">
    <name type="scientific">Vreelandella boliviensis LC1</name>
    <dbReference type="NCBI Taxonomy" id="1072583"/>
    <lineage>
        <taxon>Bacteria</taxon>
        <taxon>Pseudomonadati</taxon>
        <taxon>Pseudomonadota</taxon>
        <taxon>Gammaproteobacteria</taxon>
        <taxon>Oceanospirillales</taxon>
        <taxon>Halomonadaceae</taxon>
        <taxon>Vreelandella</taxon>
    </lineage>
</organism>
<evidence type="ECO:0000256" key="1">
    <source>
        <dbReference type="ARBA" id="ARBA00011073"/>
    </source>
</evidence>
<dbReference type="AlphaFoldDB" id="A0A265E385"/>
<comment type="similarity">
    <text evidence="1 5">Belongs to the peptidase S8 family.</text>
</comment>
<evidence type="ECO:0000256" key="2">
    <source>
        <dbReference type="ARBA" id="ARBA00022670"/>
    </source>
</evidence>
<gene>
    <name evidence="9" type="ORF">CE457_01830</name>
    <name evidence="8" type="ORF">KUC_0436</name>
</gene>
<dbReference type="GO" id="GO:0004252">
    <property type="term" value="F:serine-type endopeptidase activity"/>
    <property type="evidence" value="ECO:0007669"/>
    <property type="project" value="InterPro"/>
</dbReference>
<dbReference type="CDD" id="cd00306">
    <property type="entry name" value="Peptidases_S8_S53"/>
    <property type="match status" value="1"/>
</dbReference>
<evidence type="ECO:0000259" key="7">
    <source>
        <dbReference type="Pfam" id="PF00082"/>
    </source>
</evidence>
<keyword evidence="11" id="KW-1185">Reference proteome</keyword>
<feature type="signal peptide" evidence="6">
    <location>
        <begin position="1"/>
        <end position="26"/>
    </location>
</feature>
<dbReference type="PANTHER" id="PTHR43806:SF11">
    <property type="entry name" value="CEREVISIN-RELATED"/>
    <property type="match status" value="1"/>
</dbReference>
<keyword evidence="4" id="KW-0720">Serine protease</keyword>
<evidence type="ECO:0000313" key="10">
    <source>
        <dbReference type="Proteomes" id="UP000005756"/>
    </source>
</evidence>
<dbReference type="SUPFAM" id="SSF52743">
    <property type="entry name" value="Subtilisin-like"/>
    <property type="match status" value="1"/>
</dbReference>
<dbReference type="STRING" id="1072583.KUC_0436"/>
<dbReference type="GO" id="GO:0006508">
    <property type="term" value="P:proteolysis"/>
    <property type="evidence" value="ECO:0007669"/>
    <property type="project" value="UniProtKB-KW"/>
</dbReference>
<evidence type="ECO:0000256" key="5">
    <source>
        <dbReference type="PROSITE-ProRule" id="PRU01240"/>
    </source>
</evidence>
<evidence type="ECO:0000313" key="11">
    <source>
        <dbReference type="Proteomes" id="UP000216538"/>
    </source>
</evidence>
<protein>
    <submittedName>
        <fullName evidence="9">Peptidase S8 and S53 subtilisin kexin sedolisin</fullName>
    </submittedName>
</protein>
<evidence type="ECO:0000256" key="6">
    <source>
        <dbReference type="SAM" id="SignalP"/>
    </source>
</evidence>
<dbReference type="OrthoDB" id="6129453at2"/>
<dbReference type="PROSITE" id="PS51892">
    <property type="entry name" value="SUBTILASE"/>
    <property type="match status" value="1"/>
</dbReference>
<name>A0A265E385_9GAMM</name>
<comment type="caution">
    <text evidence="5">Lacks conserved residue(s) required for the propagation of feature annotation.</text>
</comment>
<dbReference type="Proteomes" id="UP000216538">
    <property type="component" value="Unassembled WGS sequence"/>
</dbReference>
<keyword evidence="2" id="KW-0645">Protease</keyword>
<reference evidence="9 11" key="2">
    <citation type="submission" date="2017-07" db="EMBL/GenBank/DDBJ databases">
        <title>Shotgun whole genome sequences of three halophilic bacterial isolates.</title>
        <authorList>
            <person name="Pozzo T."/>
            <person name="Higdon S.M."/>
            <person name="Quillaguaman J."/>
        </authorList>
    </citation>
    <scope>NUCLEOTIDE SEQUENCE [LARGE SCALE GENOMIC DNA]</scope>
    <source>
        <strain evidence="9 11">LC1</strain>
    </source>
</reference>
<feature type="domain" description="Peptidase S8/S53" evidence="7">
    <location>
        <begin position="264"/>
        <end position="543"/>
    </location>
</feature>
<dbReference type="Gene3D" id="3.40.50.200">
    <property type="entry name" value="Peptidase S8/S53 domain"/>
    <property type="match status" value="1"/>
</dbReference>
<evidence type="ECO:0000256" key="4">
    <source>
        <dbReference type="ARBA" id="ARBA00022825"/>
    </source>
</evidence>
<evidence type="ECO:0000313" key="9">
    <source>
        <dbReference type="EMBL" id="OZT75985.1"/>
    </source>
</evidence>
<dbReference type="EMBL" id="NPEY01000001">
    <property type="protein sequence ID" value="OZT75985.1"/>
    <property type="molecule type" value="Genomic_DNA"/>
</dbReference>
<dbReference type="PRINTS" id="PR00723">
    <property type="entry name" value="SUBTILISIN"/>
</dbReference>
<evidence type="ECO:0000256" key="3">
    <source>
        <dbReference type="ARBA" id="ARBA00022801"/>
    </source>
</evidence>
<dbReference type="PANTHER" id="PTHR43806">
    <property type="entry name" value="PEPTIDASE S8"/>
    <property type="match status" value="1"/>
</dbReference>
<evidence type="ECO:0000313" key="8">
    <source>
        <dbReference type="EMBL" id="EHJ93489.1"/>
    </source>
</evidence>
<dbReference type="InterPro" id="IPR036852">
    <property type="entry name" value="Peptidase_S8/S53_dom_sf"/>
</dbReference>